<dbReference type="Gene3D" id="2.60.120.590">
    <property type="entry name" value="Alpha-ketoglutarate-dependent dioxygenase AlkB-like"/>
    <property type="match status" value="1"/>
</dbReference>
<evidence type="ECO:0000256" key="6">
    <source>
        <dbReference type="SAM" id="MobiDB-lite"/>
    </source>
</evidence>
<proteinExistence type="inferred from homology"/>
<comment type="similarity">
    <text evidence="1">Belongs to the alkB family.</text>
</comment>
<evidence type="ECO:0000256" key="4">
    <source>
        <dbReference type="ARBA" id="ARBA00023002"/>
    </source>
</evidence>
<evidence type="ECO:0000256" key="1">
    <source>
        <dbReference type="ARBA" id="ARBA00007879"/>
    </source>
</evidence>
<evidence type="ECO:0000313" key="8">
    <source>
        <dbReference type="Proteomes" id="UP000001861"/>
    </source>
</evidence>
<gene>
    <name evidence="7" type="ORF">CC1G_01637</name>
</gene>
<accession>A8NIB7</accession>
<dbReference type="GO" id="GO:0051213">
    <property type="term" value="F:dioxygenase activity"/>
    <property type="evidence" value="ECO:0007669"/>
    <property type="project" value="UniProtKB-KW"/>
</dbReference>
<dbReference type="STRING" id="240176.A8NIB7"/>
<protein>
    <recommendedName>
        <fullName evidence="9">Fe2OG dioxygenase domain-containing protein</fullName>
    </recommendedName>
</protein>
<keyword evidence="3" id="KW-0223">Dioxygenase</keyword>
<dbReference type="OrthoDB" id="412814at2759"/>
<dbReference type="InterPro" id="IPR032862">
    <property type="entry name" value="ALKBH6"/>
</dbReference>
<dbReference type="KEGG" id="cci:CC1G_01637"/>
<dbReference type="GO" id="GO:0005634">
    <property type="term" value="C:nucleus"/>
    <property type="evidence" value="ECO:0007669"/>
    <property type="project" value="TreeGrafter"/>
</dbReference>
<dbReference type="GO" id="GO:0046872">
    <property type="term" value="F:metal ion binding"/>
    <property type="evidence" value="ECO:0007669"/>
    <property type="project" value="UniProtKB-KW"/>
</dbReference>
<organism evidence="7 8">
    <name type="scientific">Coprinopsis cinerea (strain Okayama-7 / 130 / ATCC MYA-4618 / FGSC 9003)</name>
    <name type="common">Inky cap fungus</name>
    <name type="synonym">Hormographiella aspergillata</name>
    <dbReference type="NCBI Taxonomy" id="240176"/>
    <lineage>
        <taxon>Eukaryota</taxon>
        <taxon>Fungi</taxon>
        <taxon>Dikarya</taxon>
        <taxon>Basidiomycota</taxon>
        <taxon>Agaricomycotina</taxon>
        <taxon>Agaricomycetes</taxon>
        <taxon>Agaricomycetidae</taxon>
        <taxon>Agaricales</taxon>
        <taxon>Agaricineae</taxon>
        <taxon>Psathyrellaceae</taxon>
        <taxon>Coprinopsis</taxon>
    </lineage>
</organism>
<dbReference type="AlphaFoldDB" id="A8NIB7"/>
<dbReference type="RefSeq" id="XP_001833960.2">
    <property type="nucleotide sequence ID" value="XM_001833908.2"/>
</dbReference>
<evidence type="ECO:0008006" key="9">
    <source>
        <dbReference type="Google" id="ProtNLM"/>
    </source>
</evidence>
<evidence type="ECO:0000256" key="5">
    <source>
        <dbReference type="ARBA" id="ARBA00023004"/>
    </source>
</evidence>
<comment type="caution">
    <text evidence="7">The sequence shown here is derived from an EMBL/GenBank/DDBJ whole genome shotgun (WGS) entry which is preliminary data.</text>
</comment>
<dbReference type="InterPro" id="IPR037151">
    <property type="entry name" value="AlkB-like_sf"/>
</dbReference>
<keyword evidence="4" id="KW-0560">Oxidoreductase</keyword>
<feature type="region of interest" description="Disordered" evidence="6">
    <location>
        <begin position="31"/>
        <end position="62"/>
    </location>
</feature>
<dbReference type="InParanoid" id="A8NIB7"/>
<dbReference type="Proteomes" id="UP000001861">
    <property type="component" value="Unassembled WGS sequence"/>
</dbReference>
<feature type="region of interest" description="Disordered" evidence="6">
    <location>
        <begin position="136"/>
        <end position="158"/>
    </location>
</feature>
<dbReference type="PANTHER" id="PTHR46030">
    <property type="entry name" value="ALPHA-KETOGLUTARATE-DEPENDENT DIOXYGENASE ALKB HOMOLOG 6"/>
    <property type="match status" value="1"/>
</dbReference>
<dbReference type="SUPFAM" id="SSF51197">
    <property type="entry name" value="Clavaminate synthase-like"/>
    <property type="match status" value="1"/>
</dbReference>
<reference evidence="7 8" key="1">
    <citation type="journal article" date="2010" name="Proc. Natl. Acad. Sci. U.S.A.">
        <title>Insights into evolution of multicellular fungi from the assembled chromosomes of the mushroom Coprinopsis cinerea (Coprinus cinereus).</title>
        <authorList>
            <person name="Stajich J.E."/>
            <person name="Wilke S.K."/>
            <person name="Ahren D."/>
            <person name="Au C.H."/>
            <person name="Birren B.W."/>
            <person name="Borodovsky M."/>
            <person name="Burns C."/>
            <person name="Canback B."/>
            <person name="Casselton L.A."/>
            <person name="Cheng C.K."/>
            <person name="Deng J."/>
            <person name="Dietrich F.S."/>
            <person name="Fargo D.C."/>
            <person name="Farman M.L."/>
            <person name="Gathman A.C."/>
            <person name="Goldberg J."/>
            <person name="Guigo R."/>
            <person name="Hoegger P.J."/>
            <person name="Hooker J.B."/>
            <person name="Huggins A."/>
            <person name="James T.Y."/>
            <person name="Kamada T."/>
            <person name="Kilaru S."/>
            <person name="Kodira C."/>
            <person name="Kues U."/>
            <person name="Kupfer D."/>
            <person name="Kwan H.S."/>
            <person name="Lomsadze A."/>
            <person name="Li W."/>
            <person name="Lilly W.W."/>
            <person name="Ma L.J."/>
            <person name="Mackey A.J."/>
            <person name="Manning G."/>
            <person name="Martin F."/>
            <person name="Muraguchi H."/>
            <person name="Natvig D.O."/>
            <person name="Palmerini H."/>
            <person name="Ramesh M.A."/>
            <person name="Rehmeyer C.J."/>
            <person name="Roe B.A."/>
            <person name="Shenoy N."/>
            <person name="Stanke M."/>
            <person name="Ter-Hovhannisyan V."/>
            <person name="Tunlid A."/>
            <person name="Velagapudi R."/>
            <person name="Vision T.J."/>
            <person name="Zeng Q."/>
            <person name="Zolan M.E."/>
            <person name="Pukkila P.J."/>
        </authorList>
    </citation>
    <scope>NUCLEOTIDE SEQUENCE [LARGE SCALE GENOMIC DNA]</scope>
    <source>
        <strain evidence="8">Okayama-7 / 130 / ATCC MYA-4618 / FGSC 9003</strain>
    </source>
</reference>
<dbReference type="HOGENOM" id="CLU_059836_0_0_1"/>
<keyword evidence="8" id="KW-1185">Reference proteome</keyword>
<evidence type="ECO:0000256" key="3">
    <source>
        <dbReference type="ARBA" id="ARBA00022964"/>
    </source>
</evidence>
<keyword evidence="2" id="KW-0479">Metal-binding</keyword>
<dbReference type="eggNOG" id="KOG3200">
    <property type="taxonomic scope" value="Eukaryota"/>
</dbReference>
<evidence type="ECO:0000256" key="2">
    <source>
        <dbReference type="ARBA" id="ARBA00022723"/>
    </source>
</evidence>
<dbReference type="GeneID" id="6010464"/>
<dbReference type="EMBL" id="AACS02000010">
    <property type="protein sequence ID" value="EAU87990.2"/>
    <property type="molecule type" value="Genomic_DNA"/>
</dbReference>
<dbReference type="OMA" id="KSPKTKW"/>
<keyword evidence="5" id="KW-0408">Iron</keyword>
<dbReference type="VEuPathDB" id="FungiDB:CC1G_01637"/>
<evidence type="ECO:0000313" key="7">
    <source>
        <dbReference type="EMBL" id="EAU87990.2"/>
    </source>
</evidence>
<sequence>MTVGDPQDQRSAQNCVLPGVKYLPEFISDRRKKKHTSFEKSKNRRNRNGRCSRTDGGEVTSKGILYGQPLPDFIRKFPDIISRIKETGVFADSPHKEPNHVIMNEPHEDGPIYHPVVATLTLGSQCVFHYYQYKDRGEESPTDSSASTGKGRPIDPKPVHSLLLERRSLVISFGDLYTSHLHGTTQTPPGSSGVESTATRIDNFHLLRDEGLKEAIRQGQSIKRETRWSLTCRDVSRTASLGIRSLRIG</sequence>
<dbReference type="PANTHER" id="PTHR46030:SF1">
    <property type="entry name" value="ALPHA-KETOGLUTARATE-DEPENDENT DIOXYGENASE ALKB HOMOLOG 6"/>
    <property type="match status" value="1"/>
</dbReference>
<name>A8NIB7_COPC7</name>